<accession>A0A5J4X9K9</accession>
<evidence type="ECO:0000256" key="5">
    <source>
        <dbReference type="ARBA" id="ARBA00022840"/>
    </source>
</evidence>
<dbReference type="GO" id="GO:0005524">
    <property type="term" value="F:ATP binding"/>
    <property type="evidence" value="ECO:0007669"/>
    <property type="project" value="UniProtKB-KW"/>
</dbReference>
<dbReference type="SUPFAM" id="SSF56112">
    <property type="entry name" value="Protein kinase-like (PK-like)"/>
    <property type="match status" value="1"/>
</dbReference>
<keyword evidence="2" id="KW-0808">Transferase</keyword>
<dbReference type="Gene3D" id="3.30.200.20">
    <property type="entry name" value="Phosphorylase Kinase, domain 1"/>
    <property type="match status" value="1"/>
</dbReference>
<keyword evidence="1" id="KW-0723">Serine/threonine-protein kinase</keyword>
<dbReference type="PROSITE" id="PS50011">
    <property type="entry name" value="PROTEIN_KINASE_DOM"/>
    <property type="match status" value="1"/>
</dbReference>
<gene>
    <name evidence="8" type="ORF">EZS28_000594</name>
</gene>
<dbReference type="GO" id="GO:0004674">
    <property type="term" value="F:protein serine/threonine kinase activity"/>
    <property type="evidence" value="ECO:0007669"/>
    <property type="project" value="UniProtKB-KW"/>
</dbReference>
<name>A0A5J4X9K9_9EUKA</name>
<dbReference type="InterPro" id="IPR011009">
    <property type="entry name" value="Kinase-like_dom_sf"/>
</dbReference>
<sequence>MAKEIVSQLHRLNSRYTVNLIWEFVEQEDLYLVFEYYSSGNILSTILQLQELPVEERMVHVQEILAQIILSLDFMHSQGVIHRNIKPENIFLMEDGSIRLGDFCIMKELTEKDFKRNDGINHYIAPEVWMMKSMDSSTDIYSCGIITYEMLIGSHPFYAQSEQGIIDRIKGGDIQEMPYWVPDEMKKLLYTMLNLDPIKRPTTKFIMQLEPIWQQDQESSQIKANKEQGLYVRVVGVHNLSLFNQILLRSPYVVLSIGMNEERTQTKKNTNNVEFDEEFHIEYNYECDVDILNVEVWNEDQD</sequence>
<dbReference type="Gene3D" id="1.10.510.10">
    <property type="entry name" value="Transferase(Phosphotransferase) domain 1"/>
    <property type="match status" value="1"/>
</dbReference>
<dbReference type="SUPFAM" id="SSF49562">
    <property type="entry name" value="C2 domain (Calcium/lipid-binding domain, CaLB)"/>
    <property type="match status" value="1"/>
</dbReference>
<dbReference type="PANTHER" id="PTHR24351">
    <property type="entry name" value="RIBOSOMAL PROTEIN S6 KINASE"/>
    <property type="match status" value="1"/>
</dbReference>
<dbReference type="Pfam" id="PF00168">
    <property type="entry name" value="C2"/>
    <property type="match status" value="1"/>
</dbReference>
<dbReference type="Proteomes" id="UP000324800">
    <property type="component" value="Unassembled WGS sequence"/>
</dbReference>
<reference evidence="8 9" key="1">
    <citation type="submission" date="2019-03" db="EMBL/GenBank/DDBJ databases">
        <title>Single cell metagenomics reveals metabolic interactions within the superorganism composed of flagellate Streblomastix strix and complex community of Bacteroidetes bacteria on its surface.</title>
        <authorList>
            <person name="Treitli S.C."/>
            <person name="Kolisko M."/>
            <person name="Husnik F."/>
            <person name="Keeling P."/>
            <person name="Hampl V."/>
        </authorList>
    </citation>
    <scope>NUCLEOTIDE SEQUENCE [LARGE SCALE GENOMIC DNA]</scope>
    <source>
        <strain evidence="8">ST1C</strain>
    </source>
</reference>
<organism evidence="8 9">
    <name type="scientific">Streblomastix strix</name>
    <dbReference type="NCBI Taxonomy" id="222440"/>
    <lineage>
        <taxon>Eukaryota</taxon>
        <taxon>Metamonada</taxon>
        <taxon>Preaxostyla</taxon>
        <taxon>Oxymonadida</taxon>
        <taxon>Streblomastigidae</taxon>
        <taxon>Streblomastix</taxon>
    </lineage>
</organism>
<evidence type="ECO:0000259" key="6">
    <source>
        <dbReference type="PROSITE" id="PS50004"/>
    </source>
</evidence>
<keyword evidence="3" id="KW-0547">Nucleotide-binding</keyword>
<dbReference type="OrthoDB" id="676979at2759"/>
<evidence type="ECO:0000313" key="9">
    <source>
        <dbReference type="Proteomes" id="UP000324800"/>
    </source>
</evidence>
<protein>
    <submittedName>
        <fullName evidence="8">Uncharacterized protein</fullName>
    </submittedName>
</protein>
<dbReference type="CDD" id="cd00030">
    <property type="entry name" value="C2"/>
    <property type="match status" value="1"/>
</dbReference>
<proteinExistence type="predicted"/>
<evidence type="ECO:0000256" key="2">
    <source>
        <dbReference type="ARBA" id="ARBA00022679"/>
    </source>
</evidence>
<evidence type="ECO:0000256" key="3">
    <source>
        <dbReference type="ARBA" id="ARBA00022741"/>
    </source>
</evidence>
<dbReference type="Gene3D" id="2.60.40.150">
    <property type="entry name" value="C2 domain"/>
    <property type="match status" value="1"/>
</dbReference>
<keyword evidence="5" id="KW-0067">ATP-binding</keyword>
<evidence type="ECO:0000256" key="4">
    <source>
        <dbReference type="ARBA" id="ARBA00022777"/>
    </source>
</evidence>
<evidence type="ECO:0000313" key="8">
    <source>
        <dbReference type="EMBL" id="KAA6403887.1"/>
    </source>
</evidence>
<keyword evidence="4" id="KW-0418">Kinase</keyword>
<dbReference type="InterPro" id="IPR035892">
    <property type="entry name" value="C2_domain_sf"/>
</dbReference>
<comment type="caution">
    <text evidence="8">The sequence shown here is derived from an EMBL/GenBank/DDBJ whole genome shotgun (WGS) entry which is preliminary data.</text>
</comment>
<dbReference type="PROSITE" id="PS50004">
    <property type="entry name" value="C2"/>
    <property type="match status" value="1"/>
</dbReference>
<dbReference type="EMBL" id="SNRW01000050">
    <property type="protein sequence ID" value="KAA6403887.1"/>
    <property type="molecule type" value="Genomic_DNA"/>
</dbReference>
<dbReference type="AlphaFoldDB" id="A0A5J4X9K9"/>
<dbReference type="InterPro" id="IPR000719">
    <property type="entry name" value="Prot_kinase_dom"/>
</dbReference>
<dbReference type="InterPro" id="IPR000008">
    <property type="entry name" value="C2_dom"/>
</dbReference>
<evidence type="ECO:0000259" key="7">
    <source>
        <dbReference type="PROSITE" id="PS50011"/>
    </source>
</evidence>
<dbReference type="Pfam" id="PF00069">
    <property type="entry name" value="Pkinase"/>
    <property type="match status" value="1"/>
</dbReference>
<feature type="domain" description="Protein kinase" evidence="7">
    <location>
        <begin position="1"/>
        <end position="213"/>
    </location>
</feature>
<feature type="domain" description="C2" evidence="6">
    <location>
        <begin position="216"/>
        <end position="302"/>
    </location>
</feature>
<evidence type="ECO:0000256" key="1">
    <source>
        <dbReference type="ARBA" id="ARBA00022527"/>
    </source>
</evidence>